<evidence type="ECO:0000256" key="2">
    <source>
        <dbReference type="ARBA" id="ARBA00009977"/>
    </source>
</evidence>
<proteinExistence type="inferred from homology"/>
<keyword evidence="3" id="KW-0813">Transport</keyword>
<keyword evidence="7 8" id="KW-0472">Membrane</keyword>
<comment type="similarity">
    <text evidence="2">Belongs to the GLUTAMINE DUMPER 1 (TC 9.B.60) family.</text>
</comment>
<dbReference type="RefSeq" id="XP_027333176.1">
    <property type="nucleotide sequence ID" value="XM_027477375.1"/>
</dbReference>
<protein>
    <submittedName>
        <fullName evidence="10">Protein GLUTAMINE DUMPER 4-like</fullName>
    </submittedName>
</protein>
<dbReference type="PANTHER" id="PTHR33228">
    <property type="entry name" value="PROTEIN GLUTAMINE DUMPER 4-RELATED"/>
    <property type="match status" value="1"/>
</dbReference>
<evidence type="ECO:0000256" key="4">
    <source>
        <dbReference type="ARBA" id="ARBA00022692"/>
    </source>
</evidence>
<keyword evidence="4 8" id="KW-0812">Transmembrane</keyword>
<evidence type="ECO:0000256" key="6">
    <source>
        <dbReference type="ARBA" id="ARBA00022989"/>
    </source>
</evidence>
<dbReference type="OrthoDB" id="1930784at2759"/>
<dbReference type="GO" id="GO:0006865">
    <property type="term" value="P:amino acid transport"/>
    <property type="evidence" value="ECO:0007669"/>
    <property type="project" value="UniProtKB-KW"/>
</dbReference>
<reference evidence="10" key="2">
    <citation type="submission" date="2025-08" db="UniProtKB">
        <authorList>
            <consortium name="RefSeq"/>
        </authorList>
    </citation>
    <scope>IDENTIFICATION</scope>
    <source>
        <tissue evidence="10">Young leaves</tissue>
    </source>
</reference>
<dbReference type="GO" id="GO:0016020">
    <property type="term" value="C:membrane"/>
    <property type="evidence" value="ECO:0007669"/>
    <property type="project" value="UniProtKB-SubCell"/>
</dbReference>
<accession>A0A8B8JNU7</accession>
<evidence type="ECO:0000256" key="5">
    <source>
        <dbReference type="ARBA" id="ARBA00022970"/>
    </source>
</evidence>
<evidence type="ECO:0000256" key="8">
    <source>
        <dbReference type="SAM" id="Phobius"/>
    </source>
</evidence>
<keyword evidence="9" id="KW-1185">Reference proteome</keyword>
<dbReference type="GO" id="GO:0080143">
    <property type="term" value="P:regulation of amino acid export"/>
    <property type="evidence" value="ECO:0007669"/>
    <property type="project" value="InterPro"/>
</dbReference>
<feature type="transmembrane region" description="Helical" evidence="8">
    <location>
        <begin position="45"/>
        <end position="71"/>
    </location>
</feature>
<name>A0A8B8JNU7_ABRPR</name>
<dbReference type="AlphaFoldDB" id="A0A8B8JNU7"/>
<dbReference type="InterPro" id="IPR040359">
    <property type="entry name" value="GDU"/>
</dbReference>
<organism evidence="9 10">
    <name type="scientific">Abrus precatorius</name>
    <name type="common">Indian licorice</name>
    <name type="synonym">Glycine abrus</name>
    <dbReference type="NCBI Taxonomy" id="3816"/>
    <lineage>
        <taxon>Eukaryota</taxon>
        <taxon>Viridiplantae</taxon>
        <taxon>Streptophyta</taxon>
        <taxon>Embryophyta</taxon>
        <taxon>Tracheophyta</taxon>
        <taxon>Spermatophyta</taxon>
        <taxon>Magnoliopsida</taxon>
        <taxon>eudicotyledons</taxon>
        <taxon>Gunneridae</taxon>
        <taxon>Pentapetalae</taxon>
        <taxon>rosids</taxon>
        <taxon>fabids</taxon>
        <taxon>Fabales</taxon>
        <taxon>Fabaceae</taxon>
        <taxon>Papilionoideae</taxon>
        <taxon>50 kb inversion clade</taxon>
        <taxon>NPAAA clade</taxon>
        <taxon>indigoferoid/millettioid clade</taxon>
        <taxon>Abreae</taxon>
        <taxon>Abrus</taxon>
    </lineage>
</organism>
<keyword evidence="5" id="KW-0029">Amino-acid transport</keyword>
<dbReference type="GeneID" id="113848023"/>
<evidence type="ECO:0000256" key="7">
    <source>
        <dbReference type="ARBA" id="ARBA00023136"/>
    </source>
</evidence>
<dbReference type="KEGG" id="aprc:113848023"/>
<reference evidence="9" key="1">
    <citation type="journal article" date="2019" name="Toxins">
        <title>Detection of Abrin-Like and Prepropulchellin-Like Toxin Genes and Transcripts Using Whole Genome Sequencing and Full-Length Transcript Sequencing of Abrus precatorius.</title>
        <authorList>
            <person name="Hovde B.T."/>
            <person name="Daligault H.E."/>
            <person name="Hanschen E.R."/>
            <person name="Kunde Y.A."/>
            <person name="Johnson M.B."/>
            <person name="Starkenburg S.R."/>
            <person name="Johnson S.L."/>
        </authorList>
    </citation>
    <scope>NUCLEOTIDE SEQUENCE [LARGE SCALE GENOMIC DNA]</scope>
</reference>
<sequence>MRSITPTKLNTATITTTNTLAPTATTSSPSTISSHHSPWHSPIPYLFGGLATIMGLIAFALLMLACSYWTLTRSLDTNLENNNNKEGGDHRKKVPIKDYEDKILVIMAGDQKPTFLATPVYPNSSSFAHSVSTNHHKDLGNSQDCDKSQKEIVDNHVNSAVTQENASSQHQQHSQLSEIL</sequence>
<comment type="subcellular location">
    <subcellularLocation>
        <location evidence="1">Membrane</location>
        <topology evidence="1">Single-pass membrane protein</topology>
    </subcellularLocation>
</comment>
<keyword evidence="6 8" id="KW-1133">Transmembrane helix</keyword>
<dbReference type="PANTHER" id="PTHR33228:SF49">
    <property type="entry name" value="PROTEIN GLUTAMINE DUMPER 5"/>
    <property type="match status" value="1"/>
</dbReference>
<evidence type="ECO:0000256" key="1">
    <source>
        <dbReference type="ARBA" id="ARBA00004167"/>
    </source>
</evidence>
<evidence type="ECO:0000313" key="9">
    <source>
        <dbReference type="Proteomes" id="UP000694853"/>
    </source>
</evidence>
<dbReference type="Proteomes" id="UP000694853">
    <property type="component" value="Unplaced"/>
</dbReference>
<evidence type="ECO:0000256" key="3">
    <source>
        <dbReference type="ARBA" id="ARBA00022448"/>
    </source>
</evidence>
<gene>
    <name evidence="10" type="primary">LOC113848023</name>
</gene>
<evidence type="ECO:0000313" key="10">
    <source>
        <dbReference type="RefSeq" id="XP_027333176.1"/>
    </source>
</evidence>